<dbReference type="InterPro" id="IPR050188">
    <property type="entry name" value="RluA_PseudoU_synthase"/>
</dbReference>
<dbReference type="EMBL" id="QLYR01000001">
    <property type="protein sequence ID" value="RAQ30328.1"/>
    <property type="molecule type" value="Genomic_DNA"/>
</dbReference>
<dbReference type="PROSITE" id="PS01129">
    <property type="entry name" value="PSI_RLU"/>
    <property type="match status" value="1"/>
</dbReference>
<evidence type="ECO:0000259" key="4">
    <source>
        <dbReference type="Pfam" id="PF00849"/>
    </source>
</evidence>
<comment type="caution">
    <text evidence="5">The sequence shown here is derived from an EMBL/GenBank/DDBJ whole genome shotgun (WGS) entry which is preliminary data.</text>
</comment>
<keyword evidence="6" id="KW-1185">Reference proteome</keyword>
<dbReference type="Pfam" id="PF00849">
    <property type="entry name" value="PseudoU_synth_2"/>
    <property type="match status" value="1"/>
</dbReference>
<gene>
    <name evidence="5" type="ORF">DPQ25_02140</name>
</gene>
<reference evidence="5 6" key="1">
    <citation type="submission" date="2018-06" db="EMBL/GenBank/DDBJ databases">
        <title>Noncontiguous genome sequence of Ruminococcaceae bacterium ASD2818.</title>
        <authorList>
            <person name="Chaplin A.V."/>
            <person name="Sokolova S.R."/>
            <person name="Kochetkova T.O."/>
            <person name="Goltsov A.Y."/>
            <person name="Trofimov D.Y."/>
            <person name="Efimov B.A."/>
        </authorList>
    </citation>
    <scope>NUCLEOTIDE SEQUENCE [LARGE SCALE GENOMIC DNA]</scope>
    <source>
        <strain evidence="5 6">ASD2818</strain>
    </source>
</reference>
<organism evidence="5 6">
    <name type="scientific">Hydrogeniiclostridium mannosilyticum</name>
    <dbReference type="NCBI Taxonomy" id="2764322"/>
    <lineage>
        <taxon>Bacteria</taxon>
        <taxon>Bacillati</taxon>
        <taxon>Bacillota</taxon>
        <taxon>Clostridia</taxon>
        <taxon>Eubacteriales</taxon>
        <taxon>Acutalibacteraceae</taxon>
        <taxon>Hydrogeniiclostridium</taxon>
    </lineage>
</organism>
<dbReference type="GO" id="GO:0003723">
    <property type="term" value="F:RNA binding"/>
    <property type="evidence" value="ECO:0007669"/>
    <property type="project" value="InterPro"/>
</dbReference>
<evidence type="ECO:0000313" key="5">
    <source>
        <dbReference type="EMBL" id="RAQ30328.1"/>
    </source>
</evidence>
<comment type="catalytic activity">
    <reaction evidence="1">
        <text>a uridine in RNA = a pseudouridine in RNA</text>
        <dbReference type="Rhea" id="RHEA:48348"/>
        <dbReference type="Rhea" id="RHEA-COMP:12068"/>
        <dbReference type="Rhea" id="RHEA-COMP:12069"/>
        <dbReference type="ChEBI" id="CHEBI:65314"/>
        <dbReference type="ChEBI" id="CHEBI:65315"/>
    </reaction>
</comment>
<feature type="domain" description="Pseudouridine synthase RsuA/RluA-like" evidence="4">
    <location>
        <begin position="87"/>
        <end position="233"/>
    </location>
</feature>
<evidence type="ECO:0000256" key="3">
    <source>
        <dbReference type="ARBA" id="ARBA00033164"/>
    </source>
</evidence>
<dbReference type="InterPro" id="IPR006224">
    <property type="entry name" value="PsdUridine_synth_RluA-like_CS"/>
</dbReference>
<sequence length="301" mass="32719">MRILEFTVPPSYESVKLRGFLRGYCALSARLLTALKQVPGGIQVNGLHARVLQILHTGDCVRLCLPKDGKIPDPVPAPLAVVYEDADLLVINKQAGLPMYARPGHDASLCGAIGSYCRTTGERFAFRPVYRIDKDTTGLVVLAKNAYAAACLAGNIEKTYYAVCEGCMRGAGSITASIRVKPGHTVQREACDAGAGEQAVTHWRALADDGRFTLLACRLETGRTHQIRVHFSSSGHPLAGDDFYGGRTEWIGRQALHCGRMKLTHPVTGRELEIIGSFPDDFKELLKKMGVKNIQTLAAND</sequence>
<dbReference type="PANTHER" id="PTHR21600:SF35">
    <property type="entry name" value="PSEUDOURIDINE SYNTHASE"/>
    <property type="match status" value="1"/>
</dbReference>
<protein>
    <recommendedName>
        <fullName evidence="2">RNA pseudouridylate synthase</fullName>
    </recommendedName>
    <alternativeName>
        <fullName evidence="3">RNA-uridine isomerase</fullName>
    </alternativeName>
</protein>
<dbReference type="Proteomes" id="UP000249377">
    <property type="component" value="Unassembled WGS sequence"/>
</dbReference>
<accession>A0A328UFP0</accession>
<dbReference type="GO" id="GO:0000455">
    <property type="term" value="P:enzyme-directed rRNA pseudouridine synthesis"/>
    <property type="evidence" value="ECO:0007669"/>
    <property type="project" value="TreeGrafter"/>
</dbReference>
<dbReference type="CDD" id="cd02869">
    <property type="entry name" value="PseudoU_synth_RluA_like"/>
    <property type="match status" value="1"/>
</dbReference>
<proteinExistence type="predicted"/>
<evidence type="ECO:0000256" key="1">
    <source>
        <dbReference type="ARBA" id="ARBA00000073"/>
    </source>
</evidence>
<dbReference type="Gene3D" id="3.30.2350.10">
    <property type="entry name" value="Pseudouridine synthase"/>
    <property type="match status" value="1"/>
</dbReference>
<dbReference type="AlphaFoldDB" id="A0A328UFP0"/>
<dbReference type="InterPro" id="IPR006145">
    <property type="entry name" value="PsdUridine_synth_RsuA/RluA"/>
</dbReference>
<dbReference type="SUPFAM" id="SSF55120">
    <property type="entry name" value="Pseudouridine synthase"/>
    <property type="match status" value="1"/>
</dbReference>
<dbReference type="InterPro" id="IPR020103">
    <property type="entry name" value="PsdUridine_synth_cat_dom_sf"/>
</dbReference>
<dbReference type="GO" id="GO:0140098">
    <property type="term" value="F:catalytic activity, acting on RNA"/>
    <property type="evidence" value="ECO:0007669"/>
    <property type="project" value="UniProtKB-ARBA"/>
</dbReference>
<evidence type="ECO:0000313" key="6">
    <source>
        <dbReference type="Proteomes" id="UP000249377"/>
    </source>
</evidence>
<dbReference type="GO" id="GO:0009982">
    <property type="term" value="F:pseudouridine synthase activity"/>
    <property type="evidence" value="ECO:0007669"/>
    <property type="project" value="InterPro"/>
</dbReference>
<dbReference type="RefSeq" id="WP_112331525.1">
    <property type="nucleotide sequence ID" value="NZ_QLYR01000001.1"/>
</dbReference>
<dbReference type="PANTHER" id="PTHR21600">
    <property type="entry name" value="MITOCHONDRIAL RNA PSEUDOURIDINE SYNTHASE"/>
    <property type="match status" value="1"/>
</dbReference>
<evidence type="ECO:0000256" key="2">
    <source>
        <dbReference type="ARBA" id="ARBA00031870"/>
    </source>
</evidence>
<name>A0A328UFP0_9FIRM</name>